<evidence type="ECO:0000313" key="4">
    <source>
        <dbReference type="Proteomes" id="UP000008237"/>
    </source>
</evidence>
<evidence type="ECO:0000256" key="1">
    <source>
        <dbReference type="PROSITE-ProRule" id="PRU00047"/>
    </source>
</evidence>
<reference evidence="3 4" key="1">
    <citation type="journal article" date="2010" name="Science">
        <title>Genomic comparison of the ants Camponotus floridanus and Harpegnathos saltator.</title>
        <authorList>
            <person name="Bonasio R."/>
            <person name="Zhang G."/>
            <person name="Ye C."/>
            <person name="Mutti N.S."/>
            <person name="Fang X."/>
            <person name="Qin N."/>
            <person name="Donahue G."/>
            <person name="Yang P."/>
            <person name="Li Q."/>
            <person name="Li C."/>
            <person name="Zhang P."/>
            <person name="Huang Z."/>
            <person name="Berger S.L."/>
            <person name="Reinberg D."/>
            <person name="Wang J."/>
            <person name="Liebig J."/>
        </authorList>
    </citation>
    <scope>NUCLEOTIDE SEQUENCE [LARGE SCALE GENOMIC DNA]</scope>
    <source>
        <strain evidence="3 4">R22 G/1</strain>
    </source>
</reference>
<proteinExistence type="predicted"/>
<dbReference type="AlphaFoldDB" id="E2BSE8"/>
<keyword evidence="1" id="KW-0862">Zinc</keyword>
<feature type="domain" description="CCHC-type" evidence="2">
    <location>
        <begin position="155"/>
        <end position="169"/>
    </location>
</feature>
<dbReference type="GO" id="GO:0003676">
    <property type="term" value="F:nucleic acid binding"/>
    <property type="evidence" value="ECO:0007669"/>
    <property type="project" value="InterPro"/>
</dbReference>
<dbReference type="InterPro" id="IPR036875">
    <property type="entry name" value="Znf_CCHC_sf"/>
</dbReference>
<dbReference type="PROSITE" id="PS50158">
    <property type="entry name" value="ZF_CCHC"/>
    <property type="match status" value="1"/>
</dbReference>
<dbReference type="InParanoid" id="E2BSE8"/>
<dbReference type="Gene3D" id="4.10.60.10">
    <property type="entry name" value="Zinc finger, CCHC-type"/>
    <property type="match status" value="1"/>
</dbReference>
<keyword evidence="4" id="KW-1185">Reference proteome</keyword>
<organism evidence="4">
    <name type="scientific">Harpegnathos saltator</name>
    <name type="common">Jerdon's jumping ant</name>
    <dbReference type="NCBI Taxonomy" id="610380"/>
    <lineage>
        <taxon>Eukaryota</taxon>
        <taxon>Metazoa</taxon>
        <taxon>Ecdysozoa</taxon>
        <taxon>Arthropoda</taxon>
        <taxon>Hexapoda</taxon>
        <taxon>Insecta</taxon>
        <taxon>Pterygota</taxon>
        <taxon>Neoptera</taxon>
        <taxon>Endopterygota</taxon>
        <taxon>Hymenoptera</taxon>
        <taxon>Apocrita</taxon>
        <taxon>Aculeata</taxon>
        <taxon>Formicoidea</taxon>
        <taxon>Formicidae</taxon>
        <taxon>Ponerinae</taxon>
        <taxon>Ponerini</taxon>
        <taxon>Harpegnathos</taxon>
    </lineage>
</organism>
<evidence type="ECO:0000259" key="2">
    <source>
        <dbReference type="PROSITE" id="PS50158"/>
    </source>
</evidence>
<feature type="non-terminal residue" evidence="3">
    <location>
        <position position="1"/>
    </location>
</feature>
<evidence type="ECO:0000313" key="3">
    <source>
        <dbReference type="EMBL" id="EFN81386.1"/>
    </source>
</evidence>
<name>E2BSE8_HARSA</name>
<feature type="non-terminal residue" evidence="3">
    <location>
        <position position="169"/>
    </location>
</feature>
<keyword evidence="1" id="KW-0479">Metal-binding</keyword>
<dbReference type="SMART" id="SM00343">
    <property type="entry name" value="ZnF_C2HC"/>
    <property type="match status" value="2"/>
</dbReference>
<keyword evidence="1" id="KW-0863">Zinc-finger</keyword>
<dbReference type="InterPro" id="IPR001878">
    <property type="entry name" value="Znf_CCHC"/>
</dbReference>
<dbReference type="SUPFAM" id="SSF57756">
    <property type="entry name" value="Retrovirus zinc finger-like domains"/>
    <property type="match status" value="1"/>
</dbReference>
<dbReference type="EMBL" id="GL450204">
    <property type="protein sequence ID" value="EFN81386.1"/>
    <property type="molecule type" value="Genomic_DNA"/>
</dbReference>
<dbReference type="Proteomes" id="UP000008237">
    <property type="component" value="Unassembled WGS sequence"/>
</dbReference>
<sequence>VKRARNGGVILEVPGQGGRDKADRLARDLQDVMHGMLHGQAVVSRPTRKAELRIVGLEDSVTPVLLRAAILKSSGCPPDDLQIGEIRRSSGGLGAAWVRCTLAPAQKLLAAGGLVVRWARASIRVLGDRPLQCYKCLRYGHMAVTCQTDNGLTGRCFKCGGAGHVAKGC</sequence>
<protein>
    <recommendedName>
        <fullName evidence="2">CCHC-type domain-containing protein</fullName>
    </recommendedName>
</protein>
<dbReference type="GO" id="GO:0008270">
    <property type="term" value="F:zinc ion binding"/>
    <property type="evidence" value="ECO:0007669"/>
    <property type="project" value="UniProtKB-KW"/>
</dbReference>
<accession>E2BSE8</accession>
<gene>
    <name evidence="3" type="ORF">EAI_06355</name>
</gene>